<sequence length="305" mass="35794">MLNTGAGLLTSIALIYFYDLVLLKQNEQDKTLKKRIALDSLYKILDDHYRHIIYGMFRSASLTERQITSLDYLVSDEYFNEVEYLDLNRSPYLDKNNEKQDIVEDYSFIPRNYQIILDYNKRLAQYLLNEVLIVYGQFLEAELCEVIQEFRFSPFVIYSHQLPQLTKWHSQAFFKMLSPLAVKGTIAPNGFDMDENKKLMSAWKKHNELFIKIVEMYNQDTSNKNKFDIAKIVNDVKIEWGHCRIKNCKVEPGKYSLEDTNGETDINKIMLGKIIAIEEQLKKVLGSLYPENKDETIVPTYYNTP</sequence>
<dbReference type="AlphaFoldDB" id="A0A1H8XQ31"/>
<reference evidence="1 2" key="1">
    <citation type="submission" date="2016-10" db="EMBL/GenBank/DDBJ databases">
        <authorList>
            <person name="de Groot N.N."/>
        </authorList>
    </citation>
    <scope>NUCLEOTIDE SEQUENCE [LARGE SCALE GENOMIC DNA]</scope>
    <source>
        <strain evidence="1 2">DSM 13305</strain>
    </source>
</reference>
<name>A0A1H8XQ31_9FIRM</name>
<accession>A0A1H8XQ31</accession>
<evidence type="ECO:0000313" key="1">
    <source>
        <dbReference type="EMBL" id="SEP42090.1"/>
    </source>
</evidence>
<proteinExistence type="predicted"/>
<protein>
    <submittedName>
        <fullName evidence="1">Uncharacterized protein</fullName>
    </submittedName>
</protein>
<gene>
    <name evidence="1" type="ORF">SAMN04490178_12748</name>
</gene>
<dbReference type="Proteomes" id="UP000198847">
    <property type="component" value="Unassembled WGS sequence"/>
</dbReference>
<keyword evidence="2" id="KW-1185">Reference proteome</keyword>
<evidence type="ECO:0000313" key="2">
    <source>
        <dbReference type="Proteomes" id="UP000198847"/>
    </source>
</evidence>
<organism evidence="1 2">
    <name type="scientific">Propionispora vibrioides</name>
    <dbReference type="NCBI Taxonomy" id="112903"/>
    <lineage>
        <taxon>Bacteria</taxon>
        <taxon>Bacillati</taxon>
        <taxon>Bacillota</taxon>
        <taxon>Negativicutes</taxon>
        <taxon>Selenomonadales</taxon>
        <taxon>Sporomusaceae</taxon>
        <taxon>Propionispora</taxon>
    </lineage>
</organism>
<dbReference type="EMBL" id="FODY01000027">
    <property type="protein sequence ID" value="SEP42090.1"/>
    <property type="molecule type" value="Genomic_DNA"/>
</dbReference>